<feature type="compositionally biased region" description="Polar residues" evidence="2">
    <location>
        <begin position="13"/>
        <end position="25"/>
    </location>
</feature>
<feature type="domain" description="THAP9-like helix-turn-helix" evidence="3">
    <location>
        <begin position="353"/>
        <end position="409"/>
    </location>
</feature>
<feature type="domain" description="Transposable element P transposase-like RNase H C-terminal" evidence="6">
    <location>
        <begin position="805"/>
        <end position="830"/>
    </location>
</feature>
<feature type="coiled-coil region" evidence="1">
    <location>
        <begin position="290"/>
        <end position="324"/>
    </location>
</feature>
<feature type="domain" description="Transposable element P transposase-like GTP-binding insertion" evidence="5">
    <location>
        <begin position="574"/>
        <end position="686"/>
    </location>
</feature>
<comment type="caution">
    <text evidence="7">The sequence shown here is derived from an EMBL/GenBank/DDBJ whole genome shotgun (WGS) entry which is preliminary data.</text>
</comment>
<dbReference type="InterPro" id="IPR021896">
    <property type="entry name" value="THAP9-like_HTH"/>
</dbReference>
<gene>
    <name evidence="7" type="ORF">KUF71_010065</name>
</gene>
<feature type="region of interest" description="Disordered" evidence="2">
    <location>
        <begin position="847"/>
        <end position="879"/>
    </location>
</feature>
<evidence type="ECO:0000313" key="8">
    <source>
        <dbReference type="Proteomes" id="UP001219518"/>
    </source>
</evidence>
<evidence type="ECO:0000259" key="3">
    <source>
        <dbReference type="Pfam" id="PF12017"/>
    </source>
</evidence>
<dbReference type="AlphaFoldDB" id="A0AAE1HGR2"/>
<sequence>MLARRKGKAHSAARTSDSRNQSNRLLDNEKPVEVNDPPPSAKTDNLDGKLLPSISVECSTDPSNSSMLSPEAESEHSYCASPDLTKTVLLDEPPKRVSTVGDISVTDLWLQVAVKLKLFLFHRWFVFVDKEALHVCYYSIQNALTVQRSLKVFESGAGEFYVHNQIVSLEEFTSDLDPPQPLSKDTVNSFVDRIASIVNCIRKKEVCTGYDDVKYRNAWFSCTVGEVDRNPFKECRYVETFRSFMCTRLIPNNKWRCGECAKMLKPLKRRSQSMAQDQANPNTKNIYLTEQQMLNKMQKQRSEINNAKKKIYRLQEKMQEILKKEGVPIDQSMSDAMLDILSQCEKLSPAQSIFLQQQIKASQQKHAAGMRWHPTIIRFALSLHLTSPAAYELMRETGMVKLPSSSTLFEYSHVKPVEEGVDKLVLESLAERVVFQKSSGKLLGYTTLDDIDREMKCLENLIENPDQNEDQTTASTVLVYMVKGVTNGIKEVVATFAAGKLSANQLYIWTWKVIGALEKSGIAVLAFVSDGSSVNRAFIKKNKPATQHPSGIVFDTWNKATSCRKLYFFADVPHLLKTIRNCLLNSRWDGRKSRRRMVKNGKKISWDFIIKLYEAKKGKSLRKSYKLNAMNVYPDSYGRMKVKLAGQVLSKTVSTDLRSQGWFDASETALFLEKVNDWFDCLNGAHSCIATKTRNKNLAAYTSETDERFSLIEDFLNYLSDWEKEAKNPNQSVNVSAISNASLHDADESEIEDGVFNPEEETSTSKRLLSTQTLDGIRMSSYAFQPAVCFMLQAGASFVNARVFTQDPLEQHFSKVRAGHGGSNNPNVFQVLNRNRALHTIGQLGMRKRKGNHGEDSNRVEVTTEPLPKRKYSRGPKFT</sequence>
<accession>A0AAE1HGR2</accession>
<dbReference type="Pfam" id="PF12017">
    <property type="entry name" value="Tnp_P_element"/>
    <property type="match status" value="1"/>
</dbReference>
<reference evidence="7" key="2">
    <citation type="journal article" date="2023" name="BMC Genomics">
        <title>Pest status, molecular evolution, and epigenetic factors derived from the genome assembly of Frankliniella fusca, a thysanopteran phytovirus vector.</title>
        <authorList>
            <person name="Catto M.A."/>
            <person name="Labadie P.E."/>
            <person name="Jacobson A.L."/>
            <person name="Kennedy G.G."/>
            <person name="Srinivasan R."/>
            <person name="Hunt B.G."/>
        </authorList>
    </citation>
    <scope>NUCLEOTIDE SEQUENCE</scope>
    <source>
        <strain evidence="7">PL_HMW_Pooled</strain>
    </source>
</reference>
<dbReference type="Pfam" id="PF21789">
    <property type="entry name" value="TNP-like_RNaseH_C"/>
    <property type="match status" value="1"/>
</dbReference>
<proteinExistence type="predicted"/>
<dbReference type="InterPro" id="IPR048367">
    <property type="entry name" value="TNP-like_RNaseH_C"/>
</dbReference>
<protein>
    <submittedName>
        <fullName evidence="7">Transposable element P transposase</fullName>
    </submittedName>
</protein>
<evidence type="ECO:0000259" key="5">
    <source>
        <dbReference type="Pfam" id="PF21788"/>
    </source>
</evidence>
<dbReference type="Pfam" id="PF21788">
    <property type="entry name" value="TNP-like_GBD"/>
    <property type="match status" value="1"/>
</dbReference>
<name>A0AAE1HGR2_9NEOP</name>
<dbReference type="InterPro" id="IPR048366">
    <property type="entry name" value="TNP-like_GBD"/>
</dbReference>
<evidence type="ECO:0000313" key="7">
    <source>
        <dbReference type="EMBL" id="KAK3920828.1"/>
    </source>
</evidence>
<evidence type="ECO:0000256" key="1">
    <source>
        <dbReference type="SAM" id="Coils"/>
    </source>
</evidence>
<feature type="domain" description="Transposable element P transposase-like RNase H" evidence="4">
    <location>
        <begin position="429"/>
        <end position="541"/>
    </location>
</feature>
<dbReference type="Proteomes" id="UP001219518">
    <property type="component" value="Unassembled WGS sequence"/>
</dbReference>
<evidence type="ECO:0000259" key="6">
    <source>
        <dbReference type="Pfam" id="PF21789"/>
    </source>
</evidence>
<evidence type="ECO:0000256" key="2">
    <source>
        <dbReference type="SAM" id="MobiDB-lite"/>
    </source>
</evidence>
<reference evidence="7" key="1">
    <citation type="submission" date="2021-07" db="EMBL/GenBank/DDBJ databases">
        <authorList>
            <person name="Catto M.A."/>
            <person name="Jacobson A."/>
            <person name="Kennedy G."/>
            <person name="Labadie P."/>
            <person name="Hunt B.G."/>
            <person name="Srinivasan R."/>
        </authorList>
    </citation>
    <scope>NUCLEOTIDE SEQUENCE</scope>
    <source>
        <strain evidence="7">PL_HMW_Pooled</strain>
        <tissue evidence="7">Head</tissue>
    </source>
</reference>
<dbReference type="Pfam" id="PF21787">
    <property type="entry name" value="TNP-like_RNaseH_N"/>
    <property type="match status" value="1"/>
</dbReference>
<evidence type="ECO:0000259" key="4">
    <source>
        <dbReference type="Pfam" id="PF21787"/>
    </source>
</evidence>
<organism evidence="7 8">
    <name type="scientific">Frankliniella fusca</name>
    <dbReference type="NCBI Taxonomy" id="407009"/>
    <lineage>
        <taxon>Eukaryota</taxon>
        <taxon>Metazoa</taxon>
        <taxon>Ecdysozoa</taxon>
        <taxon>Arthropoda</taxon>
        <taxon>Hexapoda</taxon>
        <taxon>Insecta</taxon>
        <taxon>Pterygota</taxon>
        <taxon>Neoptera</taxon>
        <taxon>Paraneoptera</taxon>
        <taxon>Thysanoptera</taxon>
        <taxon>Terebrantia</taxon>
        <taxon>Thripoidea</taxon>
        <taxon>Thripidae</taxon>
        <taxon>Frankliniella</taxon>
    </lineage>
</organism>
<keyword evidence="1" id="KW-0175">Coiled coil</keyword>
<feature type="compositionally biased region" description="Basic residues" evidence="2">
    <location>
        <begin position="869"/>
        <end position="879"/>
    </location>
</feature>
<dbReference type="InterPro" id="IPR048365">
    <property type="entry name" value="TNP-like_RNaseH_N"/>
</dbReference>
<dbReference type="EMBL" id="JAHWGI010001022">
    <property type="protein sequence ID" value="KAK3920828.1"/>
    <property type="molecule type" value="Genomic_DNA"/>
</dbReference>
<keyword evidence="8" id="KW-1185">Reference proteome</keyword>
<feature type="compositionally biased region" description="Basic residues" evidence="2">
    <location>
        <begin position="1"/>
        <end position="11"/>
    </location>
</feature>
<feature type="region of interest" description="Disordered" evidence="2">
    <location>
        <begin position="1"/>
        <end position="48"/>
    </location>
</feature>